<keyword evidence="1" id="KW-0732">Signal</keyword>
<keyword evidence="3" id="KW-1185">Reference proteome</keyword>
<name>A0ABN6N7A9_9BACT</name>
<protein>
    <recommendedName>
        <fullName evidence="4">Tfp pilus assembly protein tip-associated adhesin PilY1-like protein</fullName>
    </recommendedName>
</protein>
<sequence>MNDRPCLDPRPRSRTVVALAVAAALALPTAASATLKQFNSGSLIIPDSIEYQSNDGIVGSYGLVYLVLYKNAARVAAGQKPITIYWVVEPNKLSQYRCNTMTNDLPQYTPTYNDNDGCDFAVQRAASAGGQPVKLIAPDGTETAPFNVSNVGYTSSTGPYRCGNSSVGAGNSKTCSAGGLHTIGSSTTVVKYLGGAWVVDSTDRAAFLGMLATVPELAQYHASGNSSSNYVNIHSAQSTFQAPVVSVLTQKPPTIALIGSSQTAFLGDVLVNAGLCSGSGLSNCKGVFQNGAFTQGPGVVYDYYPTTGDLLDASSTFPNGRLNAAVPGQTYGYGLFWAGDGASPTSPELTQVGTFLDAGNNGFVEYDSIGNVEAGLYQTTAGVSRYTSNVSVSEDCNDDALATGSFFKGDGTSDGCLIYAGANQPYAQTGNFLFDGGQGNYKAFSLNSGSTFRSGVTQVLQVSGGPTVASARKKDNNTTKGLMLYVAGHKFDNTNSNGQGFWGERLIMNSIFGKLYPLTPPELARSEPVGYKSPVANATAKAYQGTYVQEYLPDSNDVMTYNPAQPQIWQYPFTPGHLYQYDVSGLSTASQSFSANKDWDAATRMPLPGSRSVFTVVGGSANLGWKKISFDYTQTAGSTCLKDPATNLCYLSELLAATNSAGYTSANLTAEGASASGPISRTFGMLVQQARGFCAAHDAYGAPKYTPGDSDCDCAQANATCGTPQTNRAVLGGIDHGSPAVVGPSKYVTDSPWSTRPVVAYAAGHDGMLHAFYVGTGGATSWSAEGQSLPSGVQAGQELWAFLPPGQVGNIATNFALVDGSINVIDAFGDFPYDRNDDGVIDWSACTDLNATSCERPNHVRRWRTVLIASAGPGGAELFALDVTNPLKPVLLWDLRGATDDTGKFDLNGDGAFGTNEVFDQTVQSSWALRWFDWNDGDSGTTWIPSDYNTTDATVISHLKTGRYDYRNLGYTYSTSVAKVWVGDAYQYLAFTATAAADWTSGTPLGYRGVEVFAVDVITGQKLWQWEHLYASTDASGIDNSIPPGVALGDIDANGSTDRIYVGDMEGHLWELSARDGRNLNYLPDTAGVYHSFPLFGTPVMTGLGPPAADAATKALYTVSGGGLAQQPLTTPIGEGRFTLVPTGTSTFNQSMLTNRLALVVGTMGVDWSIAPSERGHLYVLPSYPDMGTRLTAPIDLAAARNPLLYGVLLPQAVWDIQLGIGERVYGMPRVANNNVVFNTAFGSFTGDISSSLTDPGNLWIVKGNDQTVASNGSKSFGGALMVGDTLVVTTDTSIKKVAEATGTLTGGGAAQATFNRLTPAIVKTWEPSQQVPTVARSTP</sequence>
<dbReference type="RefSeq" id="WP_248340644.1">
    <property type="nucleotide sequence ID" value="NZ_AP025592.1"/>
</dbReference>
<organism evidence="2 3">
    <name type="scientific">Anaeromyxobacter paludicola</name>
    <dbReference type="NCBI Taxonomy" id="2918171"/>
    <lineage>
        <taxon>Bacteria</taxon>
        <taxon>Pseudomonadati</taxon>
        <taxon>Myxococcota</taxon>
        <taxon>Myxococcia</taxon>
        <taxon>Myxococcales</taxon>
        <taxon>Cystobacterineae</taxon>
        <taxon>Anaeromyxobacteraceae</taxon>
        <taxon>Anaeromyxobacter</taxon>
    </lineage>
</organism>
<evidence type="ECO:0000313" key="2">
    <source>
        <dbReference type="EMBL" id="BDG09042.1"/>
    </source>
</evidence>
<reference evidence="3" key="1">
    <citation type="journal article" date="2022" name="Int. J. Syst. Evol. Microbiol.">
        <title>Anaeromyxobacter oryzae sp. nov., Anaeromyxobacter diazotrophicus sp. nov. and Anaeromyxobacter paludicola sp. nov., isolated from paddy soils.</title>
        <authorList>
            <person name="Itoh H."/>
            <person name="Xu Z."/>
            <person name="Mise K."/>
            <person name="Masuda Y."/>
            <person name="Ushijima N."/>
            <person name="Hayakawa C."/>
            <person name="Shiratori Y."/>
            <person name="Senoo K."/>
        </authorList>
    </citation>
    <scope>NUCLEOTIDE SEQUENCE [LARGE SCALE GENOMIC DNA]</scope>
    <source>
        <strain evidence="3">Red630</strain>
    </source>
</reference>
<accession>A0ABN6N7A9</accession>
<dbReference type="EMBL" id="AP025592">
    <property type="protein sequence ID" value="BDG09042.1"/>
    <property type="molecule type" value="Genomic_DNA"/>
</dbReference>
<gene>
    <name evidence="2" type="ORF">AMPC_21550</name>
</gene>
<dbReference type="Proteomes" id="UP001162734">
    <property type="component" value="Chromosome"/>
</dbReference>
<evidence type="ECO:0000256" key="1">
    <source>
        <dbReference type="SAM" id="SignalP"/>
    </source>
</evidence>
<evidence type="ECO:0000313" key="3">
    <source>
        <dbReference type="Proteomes" id="UP001162734"/>
    </source>
</evidence>
<feature type="signal peptide" evidence="1">
    <location>
        <begin position="1"/>
        <end position="33"/>
    </location>
</feature>
<proteinExistence type="predicted"/>
<feature type="chain" id="PRO_5046058632" description="Tfp pilus assembly protein tip-associated adhesin PilY1-like protein" evidence="1">
    <location>
        <begin position="34"/>
        <end position="1340"/>
    </location>
</feature>
<evidence type="ECO:0008006" key="4">
    <source>
        <dbReference type="Google" id="ProtNLM"/>
    </source>
</evidence>